<protein>
    <recommendedName>
        <fullName evidence="3">Inositol polyphosphate-related phosphatase domain-containing protein</fullName>
    </recommendedName>
</protein>
<reference evidence="1" key="1">
    <citation type="journal article" date="2012" name="Nature">
        <title>The tomato genome sequence provides insights into fleshy fruit evolution.</title>
        <authorList>
            <consortium name="Tomato Genome Consortium"/>
        </authorList>
    </citation>
    <scope>NUCLEOTIDE SEQUENCE [LARGE SCALE GENOMIC DNA]</scope>
    <source>
        <strain evidence="1">cv. Heinz 1706</strain>
    </source>
</reference>
<sequence>MDEIQKNKVYQDVKCWYKSTLFVSSWNVGGIAPPNDLNMEELLDTRNNLADIYVLGSTKAPDGLHFAYAATLRVAVPCKCIIICAYFNGTERGGANT</sequence>
<dbReference type="Gramene" id="Solyc06g072407.1.1">
    <property type="protein sequence ID" value="Solyc06g072407.1.1"/>
    <property type="gene ID" value="Solyc06g072407.1"/>
</dbReference>
<accession>A0A3Q7H205</accession>
<keyword evidence="2" id="KW-1185">Reference proteome</keyword>
<evidence type="ECO:0000313" key="1">
    <source>
        <dbReference type="EnsemblPlants" id="Solyc06g072407.1.1"/>
    </source>
</evidence>
<reference evidence="1" key="2">
    <citation type="submission" date="2019-01" db="UniProtKB">
        <authorList>
            <consortium name="EnsemblPlants"/>
        </authorList>
    </citation>
    <scope>IDENTIFICATION</scope>
    <source>
        <strain evidence="1">cv. Heinz 1706</strain>
    </source>
</reference>
<dbReference type="InParanoid" id="A0A3Q7H205"/>
<evidence type="ECO:0000313" key="2">
    <source>
        <dbReference type="Proteomes" id="UP000004994"/>
    </source>
</evidence>
<dbReference type="AlphaFoldDB" id="A0A3Q7H205"/>
<evidence type="ECO:0008006" key="3">
    <source>
        <dbReference type="Google" id="ProtNLM"/>
    </source>
</evidence>
<dbReference type="Proteomes" id="UP000004994">
    <property type="component" value="Chromosome 6"/>
</dbReference>
<proteinExistence type="predicted"/>
<name>A0A3Q7H205_SOLLC</name>
<organism evidence="1">
    <name type="scientific">Solanum lycopersicum</name>
    <name type="common">Tomato</name>
    <name type="synonym">Lycopersicon esculentum</name>
    <dbReference type="NCBI Taxonomy" id="4081"/>
    <lineage>
        <taxon>Eukaryota</taxon>
        <taxon>Viridiplantae</taxon>
        <taxon>Streptophyta</taxon>
        <taxon>Embryophyta</taxon>
        <taxon>Tracheophyta</taxon>
        <taxon>Spermatophyta</taxon>
        <taxon>Magnoliopsida</taxon>
        <taxon>eudicotyledons</taxon>
        <taxon>Gunneridae</taxon>
        <taxon>Pentapetalae</taxon>
        <taxon>asterids</taxon>
        <taxon>lamiids</taxon>
        <taxon>Solanales</taxon>
        <taxon>Solanaceae</taxon>
        <taxon>Solanoideae</taxon>
        <taxon>Solaneae</taxon>
        <taxon>Solanum</taxon>
        <taxon>Solanum subgen. Lycopersicon</taxon>
    </lineage>
</organism>
<dbReference type="EnsemblPlants" id="Solyc06g072407.1.1">
    <property type="protein sequence ID" value="Solyc06g072407.1.1"/>
    <property type="gene ID" value="Solyc06g072407.1"/>
</dbReference>
<dbReference type="STRING" id="4081.A0A3Q7H205"/>